<dbReference type="AlphaFoldDB" id="A0A9P6XBJ1"/>
<name>A0A9P6XBJ1_RHIOR</name>
<gene>
    <name evidence="4" type="ORF">G6F64_005061</name>
</gene>
<feature type="domain" description="N-acetyltransferase" evidence="3">
    <location>
        <begin position="3"/>
        <end position="172"/>
    </location>
</feature>
<dbReference type="PANTHER" id="PTHR10908:SF0">
    <property type="entry name" value="SEROTONIN N-ACETYLTRANSFERASE"/>
    <property type="match status" value="1"/>
</dbReference>
<dbReference type="PROSITE" id="PS51186">
    <property type="entry name" value="GNAT"/>
    <property type="match status" value="1"/>
</dbReference>
<evidence type="ECO:0000256" key="1">
    <source>
        <dbReference type="ARBA" id="ARBA00022679"/>
    </source>
</evidence>
<keyword evidence="1" id="KW-0808">Transferase</keyword>
<dbReference type="InterPro" id="IPR016181">
    <property type="entry name" value="Acyl_CoA_acyltransferase"/>
</dbReference>
<sequence>MKFIYTPATPADLDIVSEYEEKSYHPDEAASKEQLKARIGYASQSGPELFMVARDAQDNSVVGFLCSTLTTNELVTDESMSVHDPSGKTICLHSVCVAPHMRKRGIATELLINWIQQLKQINEGTKNKKYERVAIMSRPSLMAFYEKVGFKNKGVSQVVHGPEPWIDCVLEL</sequence>
<dbReference type="OrthoDB" id="30840at2759"/>
<evidence type="ECO:0000313" key="5">
    <source>
        <dbReference type="Proteomes" id="UP000716291"/>
    </source>
</evidence>
<dbReference type="PANTHER" id="PTHR10908">
    <property type="entry name" value="SEROTONIN N-ACETYLTRANSFERASE"/>
    <property type="match status" value="1"/>
</dbReference>
<evidence type="ECO:0000259" key="3">
    <source>
        <dbReference type="PROSITE" id="PS51186"/>
    </source>
</evidence>
<dbReference type="EMBL" id="JAANQT010000593">
    <property type="protein sequence ID" value="KAG1309765.1"/>
    <property type="molecule type" value="Genomic_DNA"/>
</dbReference>
<dbReference type="GO" id="GO:0008080">
    <property type="term" value="F:N-acetyltransferase activity"/>
    <property type="evidence" value="ECO:0007669"/>
    <property type="project" value="UniProtKB-ARBA"/>
</dbReference>
<dbReference type="SUPFAM" id="SSF55729">
    <property type="entry name" value="Acyl-CoA N-acyltransferases (Nat)"/>
    <property type="match status" value="1"/>
</dbReference>
<evidence type="ECO:0000256" key="2">
    <source>
        <dbReference type="ARBA" id="ARBA00023315"/>
    </source>
</evidence>
<dbReference type="CDD" id="cd04301">
    <property type="entry name" value="NAT_SF"/>
    <property type="match status" value="1"/>
</dbReference>
<keyword evidence="2" id="KW-0012">Acyltransferase</keyword>
<dbReference type="Gene3D" id="3.40.630.30">
    <property type="match status" value="1"/>
</dbReference>
<proteinExistence type="predicted"/>
<dbReference type="InterPro" id="IPR000182">
    <property type="entry name" value="GNAT_dom"/>
</dbReference>
<evidence type="ECO:0000313" key="4">
    <source>
        <dbReference type="EMBL" id="KAG1309765.1"/>
    </source>
</evidence>
<comment type="caution">
    <text evidence="4">The sequence shown here is derived from an EMBL/GenBank/DDBJ whole genome shotgun (WGS) entry which is preliminary data.</text>
</comment>
<dbReference type="Pfam" id="PF00583">
    <property type="entry name" value="Acetyltransf_1"/>
    <property type="match status" value="1"/>
</dbReference>
<organism evidence="4 5">
    <name type="scientific">Rhizopus oryzae</name>
    <name type="common">Mucormycosis agent</name>
    <name type="synonym">Rhizopus arrhizus var. delemar</name>
    <dbReference type="NCBI Taxonomy" id="64495"/>
    <lineage>
        <taxon>Eukaryota</taxon>
        <taxon>Fungi</taxon>
        <taxon>Fungi incertae sedis</taxon>
        <taxon>Mucoromycota</taxon>
        <taxon>Mucoromycotina</taxon>
        <taxon>Mucoromycetes</taxon>
        <taxon>Mucorales</taxon>
        <taxon>Mucorineae</taxon>
        <taxon>Rhizopodaceae</taxon>
        <taxon>Rhizopus</taxon>
    </lineage>
</organism>
<reference evidence="4" key="1">
    <citation type="journal article" date="2020" name="Microb. Genom.">
        <title>Genetic diversity of clinical and environmental Mucorales isolates obtained from an investigation of mucormycosis cases among solid organ transplant recipients.</title>
        <authorList>
            <person name="Nguyen M.H."/>
            <person name="Kaul D."/>
            <person name="Muto C."/>
            <person name="Cheng S.J."/>
            <person name="Richter R.A."/>
            <person name="Bruno V.M."/>
            <person name="Liu G."/>
            <person name="Beyhan S."/>
            <person name="Sundermann A.J."/>
            <person name="Mounaud S."/>
            <person name="Pasculle A.W."/>
            <person name="Nierman W.C."/>
            <person name="Driscoll E."/>
            <person name="Cumbie R."/>
            <person name="Clancy C.J."/>
            <person name="Dupont C.L."/>
        </authorList>
    </citation>
    <scope>NUCLEOTIDE SEQUENCE</scope>
    <source>
        <strain evidence="4">GL11</strain>
    </source>
</reference>
<dbReference type="InterPro" id="IPR051635">
    <property type="entry name" value="SNAT-like"/>
</dbReference>
<protein>
    <recommendedName>
        <fullName evidence="3">N-acetyltransferase domain-containing protein</fullName>
    </recommendedName>
</protein>
<accession>A0A9P6XBJ1</accession>
<keyword evidence="5" id="KW-1185">Reference proteome</keyword>
<dbReference type="Proteomes" id="UP000716291">
    <property type="component" value="Unassembled WGS sequence"/>
</dbReference>